<dbReference type="PANTHER" id="PTHR43157:SF31">
    <property type="entry name" value="PHOSPHATIDYLINOSITOL-GLYCAN BIOSYNTHESIS CLASS F PROTEIN"/>
    <property type="match status" value="1"/>
</dbReference>
<dbReference type="PRINTS" id="PR00081">
    <property type="entry name" value="GDHRDH"/>
</dbReference>
<reference evidence="2 3" key="1">
    <citation type="submission" date="2019-06" db="EMBL/GenBank/DDBJ databases">
        <title>Sequencing the genomes of 1000 actinobacteria strains.</title>
        <authorList>
            <person name="Klenk H.-P."/>
        </authorList>
    </citation>
    <scope>NUCLEOTIDE SEQUENCE [LARGE SCALE GENOMIC DNA]</scope>
    <source>
        <strain evidence="2 3">DSM 45456</strain>
    </source>
</reference>
<organism evidence="2 3">
    <name type="scientific">Saccharothrix saharensis</name>
    <dbReference type="NCBI Taxonomy" id="571190"/>
    <lineage>
        <taxon>Bacteria</taxon>
        <taxon>Bacillati</taxon>
        <taxon>Actinomycetota</taxon>
        <taxon>Actinomycetes</taxon>
        <taxon>Pseudonocardiales</taxon>
        <taxon>Pseudonocardiaceae</taxon>
        <taxon>Saccharothrix</taxon>
    </lineage>
</organism>
<dbReference type="InterPro" id="IPR002347">
    <property type="entry name" value="SDR_fam"/>
</dbReference>
<dbReference type="Gene3D" id="3.40.50.720">
    <property type="entry name" value="NAD(P)-binding Rossmann-like Domain"/>
    <property type="match status" value="1"/>
</dbReference>
<keyword evidence="3" id="KW-1185">Reference proteome</keyword>
<dbReference type="EMBL" id="VFPP01000001">
    <property type="protein sequence ID" value="TQM79829.1"/>
    <property type="molecule type" value="Genomic_DNA"/>
</dbReference>
<evidence type="ECO:0000313" key="2">
    <source>
        <dbReference type="EMBL" id="TQM79829.1"/>
    </source>
</evidence>
<dbReference type="InterPro" id="IPR036291">
    <property type="entry name" value="NAD(P)-bd_dom_sf"/>
</dbReference>
<gene>
    <name evidence="2" type="ORF">FHX81_2140</name>
</gene>
<name>A0A543JAJ7_9PSEU</name>
<dbReference type="OrthoDB" id="3237043at2"/>
<dbReference type="PANTHER" id="PTHR43157">
    <property type="entry name" value="PHOSPHATIDYLINOSITOL-GLYCAN BIOSYNTHESIS CLASS F PROTEIN-RELATED"/>
    <property type="match status" value="1"/>
</dbReference>
<sequence>MKDRTFLVTGATDGLGLDLAKRLAATGATVLIHGRDAQRLANAARDVGGAVRTYLADFADFDQVRAMAARLADDGVRLDVLINNAGMGAGRRDDRRLESKGGHELRFAVNHLAPFLLTRLLLPLLSPAARIVTVASAGQSPIDFDDVMLHRGYEPLRAYRQSKLAQIATCFELAERLDPAQATVNSLHPASLMGTKMVYETFGYTMSTVAEGSEATLRFALSDDLAGITGRYYDGVREARAHAQCYDPSARQRLWRLSSELVGLPAD</sequence>
<dbReference type="Pfam" id="PF00106">
    <property type="entry name" value="adh_short"/>
    <property type="match status" value="1"/>
</dbReference>
<dbReference type="AlphaFoldDB" id="A0A543JAJ7"/>
<evidence type="ECO:0000313" key="3">
    <source>
        <dbReference type="Proteomes" id="UP000316628"/>
    </source>
</evidence>
<proteinExistence type="predicted"/>
<dbReference type="SUPFAM" id="SSF51735">
    <property type="entry name" value="NAD(P)-binding Rossmann-fold domains"/>
    <property type="match status" value="1"/>
</dbReference>
<comment type="caution">
    <text evidence="2">The sequence shown here is derived from an EMBL/GenBank/DDBJ whole genome shotgun (WGS) entry which is preliminary data.</text>
</comment>
<dbReference type="Proteomes" id="UP000316628">
    <property type="component" value="Unassembled WGS sequence"/>
</dbReference>
<evidence type="ECO:0000256" key="1">
    <source>
        <dbReference type="ARBA" id="ARBA00023002"/>
    </source>
</evidence>
<dbReference type="GO" id="GO:0016491">
    <property type="term" value="F:oxidoreductase activity"/>
    <property type="evidence" value="ECO:0007669"/>
    <property type="project" value="UniProtKB-KW"/>
</dbReference>
<protein>
    <submittedName>
        <fullName evidence="2">NAD(P)-dependent dehydrogenase (Short-subunit alcohol dehydrogenase family)</fullName>
    </submittedName>
</protein>
<keyword evidence="1" id="KW-0560">Oxidoreductase</keyword>
<accession>A0A543JAJ7</accession>
<dbReference type="RefSeq" id="WP_141977389.1">
    <property type="nucleotide sequence ID" value="NZ_VFPP01000001.1"/>
</dbReference>